<organism evidence="1 2">
    <name type="scientific">Symbiodinium natans</name>
    <dbReference type="NCBI Taxonomy" id="878477"/>
    <lineage>
        <taxon>Eukaryota</taxon>
        <taxon>Sar</taxon>
        <taxon>Alveolata</taxon>
        <taxon>Dinophyceae</taxon>
        <taxon>Suessiales</taxon>
        <taxon>Symbiodiniaceae</taxon>
        <taxon>Symbiodinium</taxon>
    </lineage>
</organism>
<dbReference type="SUPFAM" id="SSF53448">
    <property type="entry name" value="Nucleotide-diphospho-sugar transferases"/>
    <property type="match status" value="1"/>
</dbReference>
<comment type="caution">
    <text evidence="1">The sequence shown here is derived from an EMBL/GenBank/DDBJ whole genome shotgun (WGS) entry which is preliminary data.</text>
</comment>
<evidence type="ECO:0000313" key="1">
    <source>
        <dbReference type="EMBL" id="CAE7319727.1"/>
    </source>
</evidence>
<name>A0A812NML6_9DINO</name>
<dbReference type="InterPro" id="IPR029044">
    <property type="entry name" value="Nucleotide-diphossugar_trans"/>
</dbReference>
<keyword evidence="2" id="KW-1185">Reference proteome</keyword>
<gene>
    <name evidence="1" type="primary">HPCAL1</name>
    <name evidence="1" type="ORF">SNAT2548_LOCUS16759</name>
</gene>
<dbReference type="Proteomes" id="UP000604046">
    <property type="component" value="Unassembled WGS sequence"/>
</dbReference>
<dbReference type="Gene3D" id="3.90.550.20">
    <property type="match status" value="1"/>
</dbReference>
<dbReference type="OrthoDB" id="409543at2759"/>
<evidence type="ECO:0000313" key="2">
    <source>
        <dbReference type="Proteomes" id="UP000604046"/>
    </source>
</evidence>
<dbReference type="Pfam" id="PF05704">
    <property type="entry name" value="Caps_synth"/>
    <property type="match status" value="1"/>
</dbReference>
<dbReference type="GO" id="GO:0051999">
    <property type="term" value="P:mannosyl-inositol phosphorylceramide biosynthetic process"/>
    <property type="evidence" value="ECO:0007669"/>
    <property type="project" value="TreeGrafter"/>
</dbReference>
<dbReference type="PANTHER" id="PTHR32385">
    <property type="entry name" value="MANNOSYL PHOSPHORYLINOSITOL CERAMIDE SYNTHASE"/>
    <property type="match status" value="1"/>
</dbReference>
<dbReference type="AlphaFoldDB" id="A0A812NML6"/>
<proteinExistence type="predicted"/>
<dbReference type="GO" id="GO:0000030">
    <property type="term" value="F:mannosyltransferase activity"/>
    <property type="evidence" value="ECO:0007669"/>
    <property type="project" value="TreeGrafter"/>
</dbReference>
<accession>A0A812NML6</accession>
<reference evidence="1" key="1">
    <citation type="submission" date="2021-02" db="EMBL/GenBank/DDBJ databases">
        <authorList>
            <person name="Dougan E. K."/>
            <person name="Rhodes N."/>
            <person name="Thang M."/>
            <person name="Chan C."/>
        </authorList>
    </citation>
    <scope>NUCLEOTIDE SEQUENCE</scope>
</reference>
<sequence length="334" mass="38945">MEQGSPWLHLRCGEVLGRTEVPRVVWSFWDKGAKNLSEFRQLCIETWRSMNPAWDIKILDSKSVWVYLHPHDLPKEWEDMYVTFQSDAVRLALLGRYGGVWVDPATICLRPFDMWLCNSIRDASGKPGIAAFYFASWGTDVGKSAEYVENWVLAARRSHPMILRWKELFNSYFDSICASQGSLDILHLPDHPMFRHIDLSHMQRYGHDMRSYLVMHSCFKKMIDEEPTMRRIWREEMHLLRADDFALWHMDEPEVCWDPEAALRKWLGKGDALWEEHVLTKCPILKFTRTFAQLLDAEPQSRFVVPSVQRPGDMEACCCLGVAFRSALAFEPAD</sequence>
<protein>
    <submittedName>
        <fullName evidence="1">HPCAL1 protein</fullName>
    </submittedName>
</protein>
<dbReference type="InterPro" id="IPR051706">
    <property type="entry name" value="Glycosyltransferase_domain"/>
</dbReference>
<dbReference type="EMBL" id="CAJNDS010002090">
    <property type="protein sequence ID" value="CAE7319727.1"/>
    <property type="molecule type" value="Genomic_DNA"/>
</dbReference>
<dbReference type="InterPro" id="IPR008441">
    <property type="entry name" value="AfumC-like_glycosyl_Trfase"/>
</dbReference>
<dbReference type="GO" id="GO:0016020">
    <property type="term" value="C:membrane"/>
    <property type="evidence" value="ECO:0007669"/>
    <property type="project" value="GOC"/>
</dbReference>
<dbReference type="PANTHER" id="PTHR32385:SF22">
    <property type="entry name" value="MANNOSYL PHOSPHORYLINOSITOL CERAMIDE SYNTHASE SUR1"/>
    <property type="match status" value="1"/>
</dbReference>